<evidence type="ECO:0000256" key="1">
    <source>
        <dbReference type="SAM" id="MobiDB-lite"/>
    </source>
</evidence>
<dbReference type="EMBL" id="JAJFZQ010000005">
    <property type="protein sequence ID" value="MCC3266088.1"/>
    <property type="molecule type" value="Genomic_DNA"/>
</dbReference>
<evidence type="ECO:0000313" key="5">
    <source>
        <dbReference type="Proteomes" id="UP001139264"/>
    </source>
</evidence>
<dbReference type="AlphaFoldDB" id="A0A9X1M004"/>
<keyword evidence="4" id="KW-1185">Reference proteome</keyword>
<proteinExistence type="predicted"/>
<dbReference type="Proteomes" id="UP001139264">
    <property type="component" value="Unassembled WGS sequence"/>
</dbReference>
<dbReference type="RefSeq" id="WP_227890901.1">
    <property type="nucleotide sequence ID" value="NZ_CP095461.1"/>
</dbReference>
<evidence type="ECO:0000313" key="3">
    <source>
        <dbReference type="EMBL" id="MCC3268803.1"/>
    </source>
</evidence>
<gene>
    <name evidence="3" type="ORF">LJ751_05430</name>
    <name evidence="2" type="ORF">LJ752_08515</name>
</gene>
<sequence>MPKSKPRKKAVAKKKQARRAEHETNRIFGNTESFTSDEGEALLTSRGWISERNQPGGALDGDAWYWMPSQLPAYLEEGEPVPTSVFPLETGFVSQLATPDGSVPPEAQTEYGSLEELVADLDRLEAYRVPKETWTVLGGGPGPEETPGDLIDTIAEDWELIAELIHFPYSEESGPRSFETVVQAHAEGRLTDYAYQSVLAGRGLSAPAETTDPRANPDA</sequence>
<dbReference type="Proteomes" id="UP001139168">
    <property type="component" value="Unassembled WGS sequence"/>
</dbReference>
<comment type="caution">
    <text evidence="3">The sequence shown here is derived from an EMBL/GenBank/DDBJ whole genome shotgun (WGS) entry which is preliminary data.</text>
</comment>
<evidence type="ECO:0000313" key="4">
    <source>
        <dbReference type="Proteomes" id="UP001139168"/>
    </source>
</evidence>
<evidence type="ECO:0000313" key="2">
    <source>
        <dbReference type="EMBL" id="MCC3266088.1"/>
    </source>
</evidence>
<reference evidence="3" key="1">
    <citation type="submission" date="2021-10" db="EMBL/GenBank/DDBJ databases">
        <title>Novel species in genus Arthrobacter.</title>
        <authorList>
            <person name="Liu Y."/>
        </authorList>
    </citation>
    <scope>NUCLEOTIDE SEQUENCE</scope>
    <source>
        <strain evidence="2">Zg-Y786</strain>
        <strain evidence="3">Zg-Y809</strain>
    </source>
</reference>
<dbReference type="EMBL" id="JAJFZP010000005">
    <property type="protein sequence ID" value="MCC3268803.1"/>
    <property type="molecule type" value="Genomic_DNA"/>
</dbReference>
<organism evidence="3 5">
    <name type="scientific">Arthrobacter gengyunqii</name>
    <dbReference type="NCBI Taxonomy" id="2886940"/>
    <lineage>
        <taxon>Bacteria</taxon>
        <taxon>Bacillati</taxon>
        <taxon>Actinomycetota</taxon>
        <taxon>Actinomycetes</taxon>
        <taxon>Micrococcales</taxon>
        <taxon>Micrococcaceae</taxon>
        <taxon>Arthrobacter</taxon>
    </lineage>
</organism>
<name>A0A9X1M004_9MICC</name>
<feature type="region of interest" description="Disordered" evidence="1">
    <location>
        <begin position="1"/>
        <end position="33"/>
    </location>
</feature>
<accession>A0A9X1M004</accession>
<feature type="compositionally biased region" description="Basic residues" evidence="1">
    <location>
        <begin position="1"/>
        <end position="17"/>
    </location>
</feature>
<protein>
    <submittedName>
        <fullName evidence="3">Uncharacterized protein</fullName>
    </submittedName>
</protein>